<dbReference type="SMART" id="SM00064">
    <property type="entry name" value="FYVE"/>
    <property type="match status" value="1"/>
</dbReference>
<keyword evidence="1" id="KW-0479">Metal-binding</keyword>
<organism evidence="7 8">
    <name type="scientific">Trichinella nativa</name>
    <dbReference type="NCBI Taxonomy" id="6335"/>
    <lineage>
        <taxon>Eukaryota</taxon>
        <taxon>Metazoa</taxon>
        <taxon>Ecdysozoa</taxon>
        <taxon>Nematoda</taxon>
        <taxon>Enoplea</taxon>
        <taxon>Dorylaimia</taxon>
        <taxon>Trichinellida</taxon>
        <taxon>Trichinellidae</taxon>
        <taxon>Trichinella</taxon>
    </lineage>
</organism>
<dbReference type="AlphaFoldDB" id="A0A1Y3EW85"/>
<evidence type="ECO:0000259" key="6">
    <source>
        <dbReference type="PROSITE" id="PS50178"/>
    </source>
</evidence>
<dbReference type="InterPro" id="IPR052113">
    <property type="entry name" value="FYVE-type_Zinc_Finger"/>
</dbReference>
<name>A0A1Y3EW85_9BILA</name>
<evidence type="ECO:0000256" key="1">
    <source>
        <dbReference type="ARBA" id="ARBA00022723"/>
    </source>
</evidence>
<dbReference type="SUPFAM" id="SSF57903">
    <property type="entry name" value="FYVE/PHD zinc finger"/>
    <property type="match status" value="1"/>
</dbReference>
<evidence type="ECO:0000256" key="5">
    <source>
        <dbReference type="SAM" id="MobiDB-lite"/>
    </source>
</evidence>
<feature type="compositionally biased region" description="Low complexity" evidence="5">
    <location>
        <begin position="475"/>
        <end position="485"/>
    </location>
</feature>
<dbReference type="Pfam" id="PF01363">
    <property type="entry name" value="FYVE"/>
    <property type="match status" value="1"/>
</dbReference>
<dbReference type="InterPro" id="IPR036531">
    <property type="entry name" value="Rbsn_Rab-bd_sf"/>
</dbReference>
<dbReference type="Gene3D" id="3.30.40.10">
    <property type="entry name" value="Zinc/RING finger domain, C3HC4 (zinc finger)"/>
    <property type="match status" value="1"/>
</dbReference>
<feature type="domain" description="FYVE-type" evidence="6">
    <location>
        <begin position="144"/>
        <end position="177"/>
    </location>
</feature>
<dbReference type="PROSITE" id="PS50178">
    <property type="entry name" value="ZF_FYVE"/>
    <property type="match status" value="1"/>
</dbReference>
<dbReference type="PANTHER" id="PTHR39490:SF8">
    <property type="entry name" value="ZINC FINGER FYVE DOMAIN-CONTAINING PROTEIN 21"/>
    <property type="match status" value="1"/>
</dbReference>
<dbReference type="PANTHER" id="PTHR39490">
    <property type="entry name" value="ARRESTIN DOMAIN-CONTAINING PROTEIN D"/>
    <property type="match status" value="1"/>
</dbReference>
<dbReference type="EMBL" id="LVZM01001371">
    <property type="protein sequence ID" value="OUC49225.1"/>
    <property type="molecule type" value="Genomic_DNA"/>
</dbReference>
<comment type="caution">
    <text evidence="7">The sequence shown here is derived from an EMBL/GenBank/DDBJ whole genome shotgun (WGS) entry which is preliminary data.</text>
</comment>
<sequence length="553" mass="63221">MQCDDIKEGFWCPICKHNCYSSTQLYVHFSTVHCKVSKDVPISQIKDMFDRAKQRIFKSDGFIECLEASVVNKSSICQELGVTTSQTRYFKKLRHEHVDISVAETNKLVIRLDKLINNEYPMDINKRKGTFEIFEQTVVPWISNDDVKLCQFCEVKFSLTRRRHHCRLCGKILCSDCCIFISLDFAKKLTNPAFAAAYKLEKLNMSMNISSTDTESDDTSSSEKNRISSLTEKAGQLFGSFTKLRKENVENGSSSSSLTGKEADLRIRICNCCALLLNRREQQLERCSTSPMIVELYESLQSYVAEVEKLHPTCVQMASSLGYVSPRLSSNICNLHLQQWRISVRTRICPSSTFQVGRLASTSRQCQVGVEPSVNEDHFINHRPSCCCFFSSSDNICKLNVASCKPKQQLLQRNVRMAMVTLMQKVASSTPTLPSESEYKVLNEQYRERMRKEFEEGSRRYAEMMESRLERIGGDRSSISSSTDGTTKHLLDDDSATDFDDIEPLKQQIYLIKEYIKQAAMSGNLHEVNVLQTNLHELEEELTLQETKNSFNR</sequence>
<dbReference type="Gene3D" id="4.10.860.20">
    <property type="entry name" value="Rabenosyn, Rab binding domain"/>
    <property type="match status" value="1"/>
</dbReference>
<reference evidence="7 8" key="1">
    <citation type="submission" date="2015-04" db="EMBL/GenBank/DDBJ databases">
        <title>Draft genome of the roundworm Trichinella nativa.</title>
        <authorList>
            <person name="Mitreva M."/>
        </authorList>
    </citation>
    <scope>NUCLEOTIDE SEQUENCE [LARGE SCALE GENOMIC DNA]</scope>
    <source>
        <strain evidence="7 8">ISS45</strain>
    </source>
</reference>
<dbReference type="Proteomes" id="UP000243006">
    <property type="component" value="Unassembled WGS sequence"/>
</dbReference>
<dbReference type="SUPFAM" id="SSF140125">
    <property type="entry name" value="Rabenosyn-5 Rab-binding domain-like"/>
    <property type="match status" value="1"/>
</dbReference>
<evidence type="ECO:0000256" key="3">
    <source>
        <dbReference type="ARBA" id="ARBA00022833"/>
    </source>
</evidence>
<gene>
    <name evidence="7" type="ORF">D917_05593</name>
</gene>
<evidence type="ECO:0000256" key="2">
    <source>
        <dbReference type="ARBA" id="ARBA00022771"/>
    </source>
</evidence>
<dbReference type="InterPro" id="IPR021565">
    <property type="entry name" value="Rbsn_Rab-bd"/>
</dbReference>
<dbReference type="InterPro" id="IPR017455">
    <property type="entry name" value="Znf_FYVE-rel"/>
</dbReference>
<dbReference type="InterPro" id="IPR013083">
    <property type="entry name" value="Znf_RING/FYVE/PHD"/>
</dbReference>
<dbReference type="InterPro" id="IPR011011">
    <property type="entry name" value="Znf_FYVE_PHD"/>
</dbReference>
<evidence type="ECO:0000256" key="4">
    <source>
        <dbReference type="PROSITE-ProRule" id="PRU00091"/>
    </source>
</evidence>
<dbReference type="Pfam" id="PF11464">
    <property type="entry name" value="Rbsn"/>
    <property type="match status" value="1"/>
</dbReference>
<dbReference type="GO" id="GO:0008270">
    <property type="term" value="F:zinc ion binding"/>
    <property type="evidence" value="ECO:0007669"/>
    <property type="project" value="UniProtKB-KW"/>
</dbReference>
<protein>
    <submittedName>
        <fullName evidence="7">FYVE zinc finger</fullName>
    </submittedName>
</protein>
<proteinExistence type="predicted"/>
<dbReference type="InterPro" id="IPR000306">
    <property type="entry name" value="Znf_FYVE"/>
</dbReference>
<accession>A0A1Y3EW85</accession>
<evidence type="ECO:0000313" key="7">
    <source>
        <dbReference type="EMBL" id="OUC49225.1"/>
    </source>
</evidence>
<keyword evidence="3" id="KW-0862">Zinc</keyword>
<keyword evidence="2 4" id="KW-0863">Zinc-finger</keyword>
<evidence type="ECO:0000313" key="8">
    <source>
        <dbReference type="Proteomes" id="UP000243006"/>
    </source>
</evidence>
<feature type="region of interest" description="Disordered" evidence="5">
    <location>
        <begin position="472"/>
        <end position="497"/>
    </location>
</feature>